<dbReference type="STRING" id="419481.SAMN05216233_12110"/>
<keyword evidence="1" id="KW-0472">Membrane</keyword>
<name>A0A1G5IPI0_9BACT</name>
<protein>
    <submittedName>
        <fullName evidence="2">TonB C terminal</fullName>
    </submittedName>
</protein>
<dbReference type="Proteomes" id="UP000198870">
    <property type="component" value="Unassembled WGS sequence"/>
</dbReference>
<dbReference type="AlphaFoldDB" id="A0A1G5IPI0"/>
<evidence type="ECO:0000313" key="3">
    <source>
        <dbReference type="Proteomes" id="UP000198870"/>
    </source>
</evidence>
<dbReference type="RefSeq" id="WP_175469998.1">
    <property type="nucleotide sequence ID" value="NZ_FMUX01000021.1"/>
</dbReference>
<dbReference type="EMBL" id="FMUX01000021">
    <property type="protein sequence ID" value="SCY77651.1"/>
    <property type="molecule type" value="Genomic_DNA"/>
</dbReference>
<gene>
    <name evidence="2" type="ORF">SAMN05216233_12110</name>
</gene>
<evidence type="ECO:0000313" key="2">
    <source>
        <dbReference type="EMBL" id="SCY77651.1"/>
    </source>
</evidence>
<dbReference type="SUPFAM" id="SSF74653">
    <property type="entry name" value="TolA/TonB C-terminal domain"/>
    <property type="match status" value="1"/>
</dbReference>
<keyword evidence="1" id="KW-0812">Transmembrane</keyword>
<proteinExistence type="predicted"/>
<keyword evidence="1" id="KW-1133">Transmembrane helix</keyword>
<feature type="transmembrane region" description="Helical" evidence="1">
    <location>
        <begin position="41"/>
        <end position="69"/>
    </location>
</feature>
<accession>A0A1G5IPI0</accession>
<sequence>MGALGALSILLLDLPQALKRPAENKGNKGDRPLFLVMEKNITRILCANNGFFVLTSVTSIILIILVGCVTQQAVPNTKNDAAISCLTLLDTALRENWHFSGDTSLDLKTIISFEVDSMSKVSHLKITKRSGSDKFDQSAVRCIEELSPFNQIDGVSNDCFSEKGFKKFVIEFDDGG</sequence>
<evidence type="ECO:0000256" key="1">
    <source>
        <dbReference type="SAM" id="Phobius"/>
    </source>
</evidence>
<dbReference type="Pfam" id="PF13103">
    <property type="entry name" value="TonB_2"/>
    <property type="match status" value="1"/>
</dbReference>
<reference evidence="2 3" key="1">
    <citation type="submission" date="2016-10" db="EMBL/GenBank/DDBJ databases">
        <authorList>
            <person name="de Groot N.N."/>
        </authorList>
    </citation>
    <scope>NUCLEOTIDE SEQUENCE [LARGE SCALE GENOMIC DNA]</scope>
    <source>
        <strain evidence="2 3">AA1</strain>
    </source>
</reference>
<organism evidence="2 3">
    <name type="scientific">Desulfoluna spongiiphila</name>
    <dbReference type="NCBI Taxonomy" id="419481"/>
    <lineage>
        <taxon>Bacteria</taxon>
        <taxon>Pseudomonadati</taxon>
        <taxon>Thermodesulfobacteriota</taxon>
        <taxon>Desulfobacteria</taxon>
        <taxon>Desulfobacterales</taxon>
        <taxon>Desulfolunaceae</taxon>
        <taxon>Desulfoluna</taxon>
    </lineage>
</organism>
<keyword evidence="3" id="KW-1185">Reference proteome</keyword>
<dbReference type="Gene3D" id="3.30.1150.10">
    <property type="match status" value="1"/>
</dbReference>